<feature type="region of interest" description="Disordered" evidence="14">
    <location>
        <begin position="748"/>
        <end position="820"/>
    </location>
</feature>
<protein>
    <recommendedName>
        <fullName evidence="15">VLRF1 domain-containing protein</fullName>
    </recommendedName>
</protein>
<dbReference type="Pfam" id="PF00023">
    <property type="entry name" value="Ank"/>
    <property type="match status" value="1"/>
</dbReference>
<evidence type="ECO:0000256" key="2">
    <source>
        <dbReference type="ARBA" id="ARBA00009262"/>
    </source>
</evidence>
<feature type="compositionally biased region" description="Low complexity" evidence="14">
    <location>
        <begin position="326"/>
        <end position="360"/>
    </location>
</feature>
<evidence type="ECO:0000313" key="17">
    <source>
        <dbReference type="Proteomes" id="UP000723463"/>
    </source>
</evidence>
<keyword evidence="9 13" id="KW-0378">Hydrolase</keyword>
<feature type="compositionally biased region" description="Basic and acidic residues" evidence="14">
    <location>
        <begin position="752"/>
        <end position="773"/>
    </location>
</feature>
<comment type="similarity">
    <text evidence="2 13">Belongs to the ANKZF1/VMS1 family.</text>
</comment>
<evidence type="ECO:0000256" key="5">
    <source>
        <dbReference type="ARBA" id="ARBA00022723"/>
    </source>
</evidence>
<feature type="compositionally biased region" description="Low complexity" evidence="14">
    <location>
        <begin position="788"/>
        <end position="800"/>
    </location>
</feature>
<keyword evidence="6" id="KW-0677">Repeat</keyword>
<evidence type="ECO:0000256" key="14">
    <source>
        <dbReference type="SAM" id="MobiDB-lite"/>
    </source>
</evidence>
<keyword evidence="10" id="KW-0862">Zinc</keyword>
<evidence type="ECO:0000256" key="12">
    <source>
        <dbReference type="ARBA" id="ARBA00023054"/>
    </source>
</evidence>
<dbReference type="Pfam" id="PF18716">
    <property type="entry name" value="VATC"/>
    <property type="match status" value="1"/>
</dbReference>
<dbReference type="GO" id="GO:0004519">
    <property type="term" value="F:endonuclease activity"/>
    <property type="evidence" value="ECO:0007669"/>
    <property type="project" value="UniProtKB-KW"/>
</dbReference>
<feature type="active site" evidence="13">
    <location>
        <position position="453"/>
    </location>
</feature>
<organism evidence="16 17">
    <name type="scientific">Mortierella hygrophila</name>
    <dbReference type="NCBI Taxonomy" id="979708"/>
    <lineage>
        <taxon>Eukaryota</taxon>
        <taxon>Fungi</taxon>
        <taxon>Fungi incertae sedis</taxon>
        <taxon>Mucoromycota</taxon>
        <taxon>Mortierellomycotina</taxon>
        <taxon>Mortierellomycetes</taxon>
        <taxon>Mortierellales</taxon>
        <taxon>Mortierellaceae</taxon>
        <taxon>Mortierella</taxon>
    </lineage>
</organism>
<feature type="domain" description="VLRF1" evidence="15">
    <location>
        <begin position="400"/>
        <end position="548"/>
    </location>
</feature>
<dbReference type="InterPro" id="IPR036770">
    <property type="entry name" value="Ankyrin_rpt-contain_sf"/>
</dbReference>
<feature type="region of interest" description="Disordered" evidence="14">
    <location>
        <begin position="1"/>
        <end position="44"/>
    </location>
</feature>
<dbReference type="GO" id="GO:0005737">
    <property type="term" value="C:cytoplasm"/>
    <property type="evidence" value="ECO:0007669"/>
    <property type="project" value="UniProtKB-SubCell"/>
</dbReference>
<keyword evidence="12" id="KW-0175">Coiled coil</keyword>
<comment type="subcellular location">
    <subcellularLocation>
        <location evidence="1">Cytoplasm</location>
    </subcellularLocation>
</comment>
<feature type="compositionally biased region" description="Polar residues" evidence="14">
    <location>
        <begin position="776"/>
        <end position="787"/>
    </location>
</feature>
<feature type="compositionally biased region" description="Acidic residues" evidence="14">
    <location>
        <begin position="364"/>
        <end position="378"/>
    </location>
</feature>
<evidence type="ECO:0000256" key="8">
    <source>
        <dbReference type="ARBA" id="ARBA00022771"/>
    </source>
</evidence>
<dbReference type="InterPro" id="IPR047139">
    <property type="entry name" value="ANKZ1/VMS1"/>
</dbReference>
<comment type="domain">
    <text evidence="13">The VLRF1 domain mediates binding to the 60S ribosomal subunit.</text>
</comment>
<name>A0A9P6K0K2_9FUNG</name>
<dbReference type="PROSITE" id="PS52044">
    <property type="entry name" value="VLRF1"/>
    <property type="match status" value="1"/>
</dbReference>
<keyword evidence="4 13" id="KW-0540">Nuclease</keyword>
<dbReference type="EMBL" id="JAAAXW010000207">
    <property type="protein sequence ID" value="KAF9540275.1"/>
    <property type="molecule type" value="Genomic_DNA"/>
</dbReference>
<keyword evidence="11" id="KW-0040">ANK repeat</keyword>
<feature type="compositionally biased region" description="Polar residues" evidence="14">
    <location>
        <begin position="96"/>
        <end position="105"/>
    </location>
</feature>
<evidence type="ECO:0000256" key="13">
    <source>
        <dbReference type="PROSITE-ProRule" id="PRU01389"/>
    </source>
</evidence>
<keyword evidence="17" id="KW-1185">Reference proteome</keyword>
<feature type="compositionally biased region" description="Low complexity" evidence="14">
    <location>
        <begin position="14"/>
        <end position="39"/>
    </location>
</feature>
<keyword evidence="8" id="KW-0863">Zinc-finger</keyword>
<keyword evidence="7 13" id="KW-0255">Endonuclease</keyword>
<accession>A0A9P6K0K2</accession>
<evidence type="ECO:0000256" key="7">
    <source>
        <dbReference type="ARBA" id="ARBA00022759"/>
    </source>
</evidence>
<feature type="region of interest" description="Disordered" evidence="14">
    <location>
        <begin position="65"/>
        <end position="105"/>
    </location>
</feature>
<evidence type="ECO:0000256" key="11">
    <source>
        <dbReference type="ARBA" id="ARBA00023043"/>
    </source>
</evidence>
<feature type="region of interest" description="Disordered" evidence="14">
    <location>
        <begin position="682"/>
        <end position="704"/>
    </location>
</feature>
<feature type="compositionally biased region" description="Polar residues" evidence="14">
    <location>
        <begin position="807"/>
        <end position="816"/>
    </location>
</feature>
<dbReference type="Proteomes" id="UP000723463">
    <property type="component" value="Unassembled WGS sequence"/>
</dbReference>
<keyword evidence="5" id="KW-0479">Metal-binding</keyword>
<dbReference type="Pfam" id="PF18826">
    <property type="entry name" value="bVLRF1"/>
    <property type="match status" value="1"/>
</dbReference>
<dbReference type="InterPro" id="IPR041175">
    <property type="entry name" value="VLRF1/Vms1"/>
</dbReference>
<dbReference type="PANTHER" id="PTHR16036:SF2">
    <property type="entry name" value="TRNA ENDONUCLEASE ANKZF1"/>
    <property type="match status" value="1"/>
</dbReference>
<dbReference type="GO" id="GO:0016787">
    <property type="term" value="F:hydrolase activity"/>
    <property type="evidence" value="ECO:0007669"/>
    <property type="project" value="UniProtKB-KW"/>
</dbReference>
<feature type="region of interest" description="Disordered" evidence="14">
    <location>
        <begin position="164"/>
        <end position="191"/>
    </location>
</feature>
<dbReference type="InterPro" id="IPR002110">
    <property type="entry name" value="Ankyrin_rpt"/>
</dbReference>
<evidence type="ECO:0000313" key="16">
    <source>
        <dbReference type="EMBL" id="KAF9540275.1"/>
    </source>
</evidence>
<dbReference type="GO" id="GO:0008270">
    <property type="term" value="F:zinc ion binding"/>
    <property type="evidence" value="ECO:0007669"/>
    <property type="project" value="UniProtKB-KW"/>
</dbReference>
<feature type="region of interest" description="Disordered" evidence="14">
    <location>
        <begin position="326"/>
        <end position="378"/>
    </location>
</feature>
<evidence type="ECO:0000259" key="15">
    <source>
        <dbReference type="PROSITE" id="PS52044"/>
    </source>
</evidence>
<evidence type="ECO:0000256" key="9">
    <source>
        <dbReference type="ARBA" id="ARBA00022801"/>
    </source>
</evidence>
<keyword evidence="3 13" id="KW-0963">Cytoplasm</keyword>
<evidence type="ECO:0000256" key="4">
    <source>
        <dbReference type="ARBA" id="ARBA00022722"/>
    </source>
</evidence>
<dbReference type="GO" id="GO:0036503">
    <property type="term" value="P:ERAD pathway"/>
    <property type="evidence" value="ECO:0007669"/>
    <property type="project" value="TreeGrafter"/>
</dbReference>
<dbReference type="PANTHER" id="PTHR16036">
    <property type="entry name" value="ANKYRIN REPEAT AND ZINC FINGER DOMAIN-CONTAINING PROTEIN 1"/>
    <property type="match status" value="1"/>
</dbReference>
<gene>
    <name evidence="16" type="ORF">EC957_004434</name>
</gene>
<proteinExistence type="inferred from homology"/>
<evidence type="ECO:0000256" key="6">
    <source>
        <dbReference type="ARBA" id="ARBA00022737"/>
    </source>
</evidence>
<sequence length="888" mass="96764">MNNSNHPTDDNIHETASSTSTHAESKHATTTATDATTTTSSVGPTAPLSVFFLPQDLITSLVPQAPSDTLGHFPPLPIEPTRDTDNTNTSNDTDGATAQRSATSLDSAVPSCRICGIANLESVEKQREHVRLDWHRYNLKQQLLDKSARPITEHQFENMIQDLSSISGSDTDDSDDDSQQRTTGTAAATVGSNNSTAVNSIRAGGDDQEVLIQSLMKKLELTVKQNQNARNQDPVLVLQQQALERQLQEARSSPFIWFTSTLYDETVRLGIYKNALPNRGVCEDVVEYLKTIQFAIAPVVKKQKNNKLRREAKRAAASAAAAAAAGGEAGAGQEQEPQQAIAKQDFTPSSAAAPASTPMTQPDAENDDDDDEEEEQDQDWVKYQLQAKQQPAVSIQPPKQARYWTLILIGGGHFAGVVMDLAGQTSSHGRDMKVVAHKTFHRYTVRKKQGGSQAAHGVANSAGARIRMYNEEALKLEVRELLEGWSHWIKQSECVFVHSPGNNRKVLYYENSVLSAAEKQGRLRSIPFMTRRPTLTELKRAFVELTTVKLSVLTKGALERQAQAEQDALEKAQAASASASASALSKDHQKAAVIPEAPAELLKLIELVKKGRAEAMSTHLLKHGIDPSQLLPLSTSTEYDIRRTPTILHLAAHHGQAHCVKLLLEKHNADPTTTTLSAAKAAAAAVDGDDEEKEDEEEAGALTGSSFTAYDIAKDKETRNAFRRAMALSPESWDWVGLAHVPSALTPEMEAEQERKAKEKTRKLLDAERERKKTSSRPGTPANRSVATTPTSTPTSTSSSLLGKNLATATSANSHLSPEMRMRLERERRANAAEARMTAMKQQETIRRAVQEGKNVCVACGKSLDGLTPFDKFGRKFCTTDCVAKGPA</sequence>
<comment type="caution">
    <text evidence="16">The sequence shown here is derived from an EMBL/GenBank/DDBJ whole genome shotgun (WGS) entry which is preliminary data.</text>
</comment>
<evidence type="ECO:0000256" key="1">
    <source>
        <dbReference type="ARBA" id="ARBA00004496"/>
    </source>
</evidence>
<evidence type="ECO:0000256" key="3">
    <source>
        <dbReference type="ARBA" id="ARBA00022490"/>
    </source>
</evidence>
<feature type="compositionally biased region" description="Polar residues" evidence="14">
    <location>
        <begin position="180"/>
        <end position="191"/>
    </location>
</feature>
<evidence type="ECO:0000256" key="10">
    <source>
        <dbReference type="ARBA" id="ARBA00022833"/>
    </source>
</evidence>
<dbReference type="AlphaFoldDB" id="A0A9P6K0K2"/>
<reference evidence="16" key="1">
    <citation type="journal article" date="2020" name="Fungal Divers.">
        <title>Resolving the Mortierellaceae phylogeny through synthesis of multi-gene phylogenetics and phylogenomics.</title>
        <authorList>
            <person name="Vandepol N."/>
            <person name="Liber J."/>
            <person name="Desiro A."/>
            <person name="Na H."/>
            <person name="Kennedy M."/>
            <person name="Barry K."/>
            <person name="Grigoriev I.V."/>
            <person name="Miller A.N."/>
            <person name="O'Donnell K."/>
            <person name="Stajich J.E."/>
            <person name="Bonito G."/>
        </authorList>
    </citation>
    <scope>NUCLEOTIDE SEQUENCE</scope>
    <source>
        <strain evidence="16">NRRL 2591</strain>
    </source>
</reference>
<feature type="compositionally biased region" description="Acidic residues" evidence="14">
    <location>
        <begin position="687"/>
        <end position="699"/>
    </location>
</feature>
<dbReference type="InterPro" id="IPR041540">
    <property type="entry name" value="VATC"/>
</dbReference>
<dbReference type="Gene3D" id="1.25.40.20">
    <property type="entry name" value="Ankyrin repeat-containing domain"/>
    <property type="match status" value="1"/>
</dbReference>